<dbReference type="GO" id="GO:0003700">
    <property type="term" value="F:DNA-binding transcription factor activity"/>
    <property type="evidence" value="ECO:0007669"/>
    <property type="project" value="InterPro"/>
</dbReference>
<dbReference type="PANTHER" id="PTHR30204:SF93">
    <property type="entry name" value="HTH MERR-TYPE DOMAIN-CONTAINING PROTEIN"/>
    <property type="match status" value="1"/>
</dbReference>
<dbReference type="InterPro" id="IPR009061">
    <property type="entry name" value="DNA-bd_dom_put_sf"/>
</dbReference>
<sequence length="218" mass="24297">MTVRTTRYYAGLGLLPPPIRRGRMAYYSAQHRARLELIRALQDHGFTLAAIEKYLAKIPADASVEDLAVQRAMLTSWKTGGHEVVTKRQLEARAGRKLDADALQRLTAMMSIEEVEDGRFEILPAFGVGLQVLDLPIPVDSMVEAGEAINRHMAELADELTAVLKDRVLTPYLESPKSEADKAEFEHTMARLRQLTLEAVVSGFQRAANQVITRSLSR</sequence>
<accession>A0A3N0DXH6</accession>
<dbReference type="InterPro" id="IPR047057">
    <property type="entry name" value="MerR_fam"/>
</dbReference>
<feature type="domain" description="HTH merR-type" evidence="2">
    <location>
        <begin position="1"/>
        <end position="57"/>
    </location>
</feature>
<keyword evidence="4" id="KW-1185">Reference proteome</keyword>
<gene>
    <name evidence="3" type="ORF">EFL95_04600</name>
</gene>
<protein>
    <submittedName>
        <fullName evidence="3">MerR family transcriptional regulator</fullName>
    </submittedName>
</protein>
<dbReference type="EMBL" id="RJSG01000002">
    <property type="protein sequence ID" value="RNL80295.1"/>
    <property type="molecule type" value="Genomic_DNA"/>
</dbReference>
<comment type="caution">
    <text evidence="3">The sequence shown here is derived from an EMBL/GenBank/DDBJ whole genome shotgun (WGS) entry which is preliminary data.</text>
</comment>
<dbReference type="PROSITE" id="PS50937">
    <property type="entry name" value="HTH_MERR_2"/>
    <property type="match status" value="1"/>
</dbReference>
<organism evidence="3 4">
    <name type="scientific">Nocardioides marmorisolisilvae</name>
    <dbReference type="NCBI Taxonomy" id="1542737"/>
    <lineage>
        <taxon>Bacteria</taxon>
        <taxon>Bacillati</taxon>
        <taxon>Actinomycetota</taxon>
        <taxon>Actinomycetes</taxon>
        <taxon>Propionibacteriales</taxon>
        <taxon>Nocardioidaceae</taxon>
        <taxon>Nocardioides</taxon>
    </lineage>
</organism>
<dbReference type="Proteomes" id="UP000277094">
    <property type="component" value="Unassembled WGS sequence"/>
</dbReference>
<keyword evidence="1" id="KW-0238">DNA-binding</keyword>
<evidence type="ECO:0000259" key="2">
    <source>
        <dbReference type="PROSITE" id="PS50937"/>
    </source>
</evidence>
<dbReference type="Gene3D" id="1.10.1660.10">
    <property type="match status" value="1"/>
</dbReference>
<evidence type="ECO:0000256" key="1">
    <source>
        <dbReference type="ARBA" id="ARBA00023125"/>
    </source>
</evidence>
<dbReference type="AlphaFoldDB" id="A0A3N0DXH6"/>
<reference evidence="3 4" key="1">
    <citation type="submission" date="2018-11" db="EMBL/GenBank/DDBJ databases">
        <authorList>
            <person name="Li F."/>
        </authorList>
    </citation>
    <scope>NUCLEOTIDE SEQUENCE [LARGE SCALE GENOMIC DNA]</scope>
    <source>
        <strain evidence="3 4">KIS18-7</strain>
    </source>
</reference>
<dbReference type="SUPFAM" id="SSF46955">
    <property type="entry name" value="Putative DNA-binding domain"/>
    <property type="match status" value="1"/>
</dbReference>
<proteinExistence type="predicted"/>
<evidence type="ECO:0000313" key="4">
    <source>
        <dbReference type="Proteomes" id="UP000277094"/>
    </source>
</evidence>
<dbReference type="OrthoDB" id="6716891at2"/>
<evidence type="ECO:0000313" key="3">
    <source>
        <dbReference type="EMBL" id="RNL80295.1"/>
    </source>
</evidence>
<dbReference type="GO" id="GO:0003677">
    <property type="term" value="F:DNA binding"/>
    <property type="evidence" value="ECO:0007669"/>
    <property type="project" value="UniProtKB-KW"/>
</dbReference>
<dbReference type="Pfam" id="PF13411">
    <property type="entry name" value="MerR_1"/>
    <property type="match status" value="1"/>
</dbReference>
<dbReference type="InterPro" id="IPR000551">
    <property type="entry name" value="MerR-type_HTH_dom"/>
</dbReference>
<dbReference type="SMART" id="SM00422">
    <property type="entry name" value="HTH_MERR"/>
    <property type="match status" value="1"/>
</dbReference>
<name>A0A3N0DXH6_9ACTN</name>
<dbReference type="PANTHER" id="PTHR30204">
    <property type="entry name" value="REDOX-CYCLING DRUG-SENSING TRANSCRIPTIONAL ACTIVATOR SOXR"/>
    <property type="match status" value="1"/>
</dbReference>